<evidence type="ECO:0000313" key="5">
    <source>
        <dbReference type="Proteomes" id="UP000799324"/>
    </source>
</evidence>
<gene>
    <name evidence="4" type="ORF">K491DRAFT_649123</name>
</gene>
<dbReference type="Gene3D" id="3.40.50.720">
    <property type="entry name" value="NAD(P)-binding Rossmann-like Domain"/>
    <property type="match status" value="1"/>
</dbReference>
<organism evidence="4 5">
    <name type="scientific">Lophiostoma macrostomum CBS 122681</name>
    <dbReference type="NCBI Taxonomy" id="1314788"/>
    <lineage>
        <taxon>Eukaryota</taxon>
        <taxon>Fungi</taxon>
        <taxon>Dikarya</taxon>
        <taxon>Ascomycota</taxon>
        <taxon>Pezizomycotina</taxon>
        <taxon>Dothideomycetes</taxon>
        <taxon>Pleosporomycetidae</taxon>
        <taxon>Pleosporales</taxon>
        <taxon>Lophiostomataceae</taxon>
        <taxon>Lophiostoma</taxon>
    </lineage>
</organism>
<evidence type="ECO:0000256" key="3">
    <source>
        <dbReference type="RuleBase" id="RU000363"/>
    </source>
</evidence>
<dbReference type="PANTHER" id="PTHR24320:SF283">
    <property type="entry name" value="RETINOL DEHYDROGENASE 11"/>
    <property type="match status" value="1"/>
</dbReference>
<dbReference type="PRINTS" id="PR00080">
    <property type="entry name" value="SDRFAMILY"/>
</dbReference>
<dbReference type="InterPro" id="IPR002347">
    <property type="entry name" value="SDR_fam"/>
</dbReference>
<dbReference type="OrthoDB" id="191139at2759"/>
<evidence type="ECO:0000256" key="1">
    <source>
        <dbReference type="ARBA" id="ARBA00006484"/>
    </source>
</evidence>
<evidence type="ECO:0000256" key="2">
    <source>
        <dbReference type="ARBA" id="ARBA00023002"/>
    </source>
</evidence>
<dbReference type="PANTHER" id="PTHR24320">
    <property type="entry name" value="RETINOL DEHYDROGENASE"/>
    <property type="match status" value="1"/>
</dbReference>
<evidence type="ECO:0000313" key="4">
    <source>
        <dbReference type="EMBL" id="KAF2660451.1"/>
    </source>
</evidence>
<dbReference type="SUPFAM" id="SSF51735">
    <property type="entry name" value="NAD(P)-binding Rossmann-fold domains"/>
    <property type="match status" value="1"/>
</dbReference>
<protein>
    <submittedName>
        <fullName evidence="4">Short-chain dehydrogenase</fullName>
    </submittedName>
</protein>
<dbReference type="InterPro" id="IPR036291">
    <property type="entry name" value="NAD(P)-bd_dom_sf"/>
</dbReference>
<dbReference type="EMBL" id="MU004299">
    <property type="protein sequence ID" value="KAF2660451.1"/>
    <property type="molecule type" value="Genomic_DNA"/>
</dbReference>
<dbReference type="GO" id="GO:0016491">
    <property type="term" value="F:oxidoreductase activity"/>
    <property type="evidence" value="ECO:0007669"/>
    <property type="project" value="UniProtKB-KW"/>
</dbReference>
<dbReference type="Pfam" id="PF00106">
    <property type="entry name" value="adh_short"/>
    <property type="match status" value="1"/>
</dbReference>
<dbReference type="PRINTS" id="PR00081">
    <property type="entry name" value="GDHRDH"/>
</dbReference>
<comment type="similarity">
    <text evidence="1 3">Belongs to the short-chain dehydrogenases/reductases (SDR) family.</text>
</comment>
<accession>A0A6A6TM96</accession>
<dbReference type="AlphaFoldDB" id="A0A6A6TM96"/>
<dbReference type="Proteomes" id="UP000799324">
    <property type="component" value="Unassembled WGS sequence"/>
</dbReference>
<proteinExistence type="inferred from homology"/>
<name>A0A6A6TM96_9PLEO</name>
<keyword evidence="2" id="KW-0560">Oxidoreductase</keyword>
<sequence length="322" mass="34729">MAEPQFNFSTTAEEVASYHSSHIHNKTILITGVSPNGIGFHTVQVLAAHSPALLILAGRSESTLSAVRASILEKSPTCPIKLLTLDLSSISTVRAAATTFNSWDDVPKLDILINNAAVMNYEFSLGPDGIESQFATNHIGPWLFTNLLVPKLLAAKGRVVFLSSIGHMYSPVRYEDYNFETDPYNPDLAYGASKTAAILTARTLTQKLSSRGLTAFSVHPGLILTPLIKNTPASALRAKGFLDEHGNVSDKIPQKTLSQGSATTLVAALDPELEGQSGAYLTDCGVEKEELVAEWAKDVDGKGAERLWGLSEKLVGEEFRFD</sequence>
<reference evidence="4" key="1">
    <citation type="journal article" date="2020" name="Stud. Mycol.">
        <title>101 Dothideomycetes genomes: a test case for predicting lifestyles and emergence of pathogens.</title>
        <authorList>
            <person name="Haridas S."/>
            <person name="Albert R."/>
            <person name="Binder M."/>
            <person name="Bloem J."/>
            <person name="Labutti K."/>
            <person name="Salamov A."/>
            <person name="Andreopoulos B."/>
            <person name="Baker S."/>
            <person name="Barry K."/>
            <person name="Bills G."/>
            <person name="Bluhm B."/>
            <person name="Cannon C."/>
            <person name="Castanera R."/>
            <person name="Culley D."/>
            <person name="Daum C."/>
            <person name="Ezra D."/>
            <person name="Gonzalez J."/>
            <person name="Henrissat B."/>
            <person name="Kuo A."/>
            <person name="Liang C."/>
            <person name="Lipzen A."/>
            <person name="Lutzoni F."/>
            <person name="Magnuson J."/>
            <person name="Mondo S."/>
            <person name="Nolan M."/>
            <person name="Ohm R."/>
            <person name="Pangilinan J."/>
            <person name="Park H.-J."/>
            <person name="Ramirez L."/>
            <person name="Alfaro M."/>
            <person name="Sun H."/>
            <person name="Tritt A."/>
            <person name="Yoshinaga Y."/>
            <person name="Zwiers L.-H."/>
            <person name="Turgeon B."/>
            <person name="Goodwin S."/>
            <person name="Spatafora J."/>
            <person name="Crous P."/>
            <person name="Grigoriev I."/>
        </authorList>
    </citation>
    <scope>NUCLEOTIDE SEQUENCE</scope>
    <source>
        <strain evidence="4">CBS 122681</strain>
    </source>
</reference>
<keyword evidence="5" id="KW-1185">Reference proteome</keyword>